<sequence>MGESTFCSDGNLLDTSTKDHLHYFEKDAFYNKGMGAGAHYYVCYDMGESTFCSDGNLLDTSTKDHLHYFEKDVSDYGIKG</sequence>
<dbReference type="OrthoDB" id="438440at2759"/>
<reference evidence="1 2" key="1">
    <citation type="submission" date="2015-09" db="EMBL/GenBank/DDBJ databases">
        <title>Draft genome of the parasitic nematode Teladorsagia circumcincta isolate WARC Sus (inbred).</title>
        <authorList>
            <person name="Mitreva M."/>
        </authorList>
    </citation>
    <scope>NUCLEOTIDE SEQUENCE [LARGE SCALE GENOMIC DNA]</scope>
    <source>
        <strain evidence="1 2">S</strain>
    </source>
</reference>
<dbReference type="EMBL" id="KZ347728">
    <property type="protein sequence ID" value="PIO67234.1"/>
    <property type="molecule type" value="Genomic_DNA"/>
</dbReference>
<evidence type="ECO:0000313" key="1">
    <source>
        <dbReference type="EMBL" id="PIO67234.1"/>
    </source>
</evidence>
<proteinExistence type="predicted"/>
<dbReference type="Proteomes" id="UP000230423">
    <property type="component" value="Unassembled WGS sequence"/>
</dbReference>
<gene>
    <name evidence="1" type="ORF">TELCIR_11024</name>
</gene>
<evidence type="ECO:0000313" key="2">
    <source>
        <dbReference type="Proteomes" id="UP000230423"/>
    </source>
</evidence>
<accession>A0A2G9UAJ8</accession>
<protein>
    <submittedName>
        <fullName evidence="1">Uncharacterized protein</fullName>
    </submittedName>
</protein>
<dbReference type="PANTHER" id="PTHR45908:SF8">
    <property type="entry name" value="FUNGAL LIPASE-LIKE DOMAIN-CONTAINING PROTEIN"/>
    <property type="match status" value="1"/>
</dbReference>
<dbReference type="PANTHER" id="PTHR45908">
    <property type="entry name" value="PROTEIN CBG11750-RELATED"/>
    <property type="match status" value="1"/>
</dbReference>
<keyword evidence="2" id="KW-1185">Reference proteome</keyword>
<organism evidence="1 2">
    <name type="scientific">Teladorsagia circumcincta</name>
    <name type="common">Brown stomach worm</name>
    <name type="synonym">Ostertagia circumcincta</name>
    <dbReference type="NCBI Taxonomy" id="45464"/>
    <lineage>
        <taxon>Eukaryota</taxon>
        <taxon>Metazoa</taxon>
        <taxon>Ecdysozoa</taxon>
        <taxon>Nematoda</taxon>
        <taxon>Chromadorea</taxon>
        <taxon>Rhabditida</taxon>
        <taxon>Rhabditina</taxon>
        <taxon>Rhabditomorpha</taxon>
        <taxon>Strongyloidea</taxon>
        <taxon>Trichostrongylidae</taxon>
        <taxon>Teladorsagia</taxon>
    </lineage>
</organism>
<name>A0A2G9UAJ8_TELCI</name>
<dbReference type="AlphaFoldDB" id="A0A2G9UAJ8"/>